<dbReference type="EMBL" id="JABSTU010000009">
    <property type="protein sequence ID" value="KAH8021985.1"/>
    <property type="molecule type" value="Genomic_DNA"/>
</dbReference>
<organism evidence="2 3">
    <name type="scientific">Rhipicephalus microplus</name>
    <name type="common">Cattle tick</name>
    <name type="synonym">Boophilus microplus</name>
    <dbReference type="NCBI Taxonomy" id="6941"/>
    <lineage>
        <taxon>Eukaryota</taxon>
        <taxon>Metazoa</taxon>
        <taxon>Ecdysozoa</taxon>
        <taxon>Arthropoda</taxon>
        <taxon>Chelicerata</taxon>
        <taxon>Arachnida</taxon>
        <taxon>Acari</taxon>
        <taxon>Parasitiformes</taxon>
        <taxon>Ixodida</taxon>
        <taxon>Ixodoidea</taxon>
        <taxon>Ixodidae</taxon>
        <taxon>Rhipicephalinae</taxon>
        <taxon>Rhipicephalus</taxon>
        <taxon>Boophilus</taxon>
    </lineage>
</organism>
<dbReference type="Proteomes" id="UP000821866">
    <property type="component" value="Chromosome 7"/>
</dbReference>
<name>A0A9J6DJB9_RHIMP</name>
<evidence type="ECO:0000256" key="1">
    <source>
        <dbReference type="SAM" id="SignalP"/>
    </source>
</evidence>
<accession>A0A9J6DJB9</accession>
<evidence type="ECO:0000313" key="2">
    <source>
        <dbReference type="EMBL" id="KAH8021985.1"/>
    </source>
</evidence>
<keyword evidence="1" id="KW-0732">Signal</keyword>
<proteinExistence type="predicted"/>
<feature type="chain" id="PRO_5039921941" description="Secreted protein" evidence="1">
    <location>
        <begin position="21"/>
        <end position="168"/>
    </location>
</feature>
<evidence type="ECO:0008006" key="4">
    <source>
        <dbReference type="Google" id="ProtNLM"/>
    </source>
</evidence>
<dbReference type="AlphaFoldDB" id="A0A9J6DJB9"/>
<keyword evidence="3" id="KW-1185">Reference proteome</keyword>
<reference evidence="2" key="1">
    <citation type="journal article" date="2020" name="Cell">
        <title>Large-Scale Comparative Analyses of Tick Genomes Elucidate Their Genetic Diversity and Vector Capacities.</title>
        <authorList>
            <consortium name="Tick Genome and Microbiome Consortium (TIGMIC)"/>
            <person name="Jia N."/>
            <person name="Wang J."/>
            <person name="Shi W."/>
            <person name="Du L."/>
            <person name="Sun Y."/>
            <person name="Zhan W."/>
            <person name="Jiang J.F."/>
            <person name="Wang Q."/>
            <person name="Zhang B."/>
            <person name="Ji P."/>
            <person name="Bell-Sakyi L."/>
            <person name="Cui X.M."/>
            <person name="Yuan T.T."/>
            <person name="Jiang B.G."/>
            <person name="Yang W.F."/>
            <person name="Lam T.T."/>
            <person name="Chang Q.C."/>
            <person name="Ding S.J."/>
            <person name="Wang X.J."/>
            <person name="Zhu J.G."/>
            <person name="Ruan X.D."/>
            <person name="Zhao L."/>
            <person name="Wei J.T."/>
            <person name="Ye R.Z."/>
            <person name="Que T.C."/>
            <person name="Du C.H."/>
            <person name="Zhou Y.H."/>
            <person name="Cheng J.X."/>
            <person name="Dai P.F."/>
            <person name="Guo W.B."/>
            <person name="Han X.H."/>
            <person name="Huang E.J."/>
            <person name="Li L.F."/>
            <person name="Wei W."/>
            <person name="Gao Y.C."/>
            <person name="Liu J.Z."/>
            <person name="Shao H.Z."/>
            <person name="Wang X."/>
            <person name="Wang C.C."/>
            <person name="Yang T.C."/>
            <person name="Huo Q.B."/>
            <person name="Li W."/>
            <person name="Chen H.Y."/>
            <person name="Chen S.E."/>
            <person name="Zhou L.G."/>
            <person name="Ni X.B."/>
            <person name="Tian J.H."/>
            <person name="Sheng Y."/>
            <person name="Liu T."/>
            <person name="Pan Y.S."/>
            <person name="Xia L.Y."/>
            <person name="Li J."/>
            <person name="Zhao F."/>
            <person name="Cao W.C."/>
        </authorList>
    </citation>
    <scope>NUCLEOTIDE SEQUENCE</scope>
    <source>
        <strain evidence="2">Rmic-2018</strain>
    </source>
</reference>
<reference evidence="2" key="2">
    <citation type="submission" date="2021-09" db="EMBL/GenBank/DDBJ databases">
        <authorList>
            <person name="Jia N."/>
            <person name="Wang J."/>
            <person name="Shi W."/>
            <person name="Du L."/>
            <person name="Sun Y."/>
            <person name="Zhan W."/>
            <person name="Jiang J."/>
            <person name="Wang Q."/>
            <person name="Zhang B."/>
            <person name="Ji P."/>
            <person name="Sakyi L.B."/>
            <person name="Cui X."/>
            <person name="Yuan T."/>
            <person name="Jiang B."/>
            <person name="Yang W."/>
            <person name="Lam T.T.-Y."/>
            <person name="Chang Q."/>
            <person name="Ding S."/>
            <person name="Wang X."/>
            <person name="Zhu J."/>
            <person name="Ruan X."/>
            <person name="Zhao L."/>
            <person name="Wei J."/>
            <person name="Que T."/>
            <person name="Du C."/>
            <person name="Cheng J."/>
            <person name="Dai P."/>
            <person name="Han X."/>
            <person name="Huang E."/>
            <person name="Gao Y."/>
            <person name="Liu J."/>
            <person name="Shao H."/>
            <person name="Ye R."/>
            <person name="Li L."/>
            <person name="Wei W."/>
            <person name="Wang X."/>
            <person name="Wang C."/>
            <person name="Huo Q."/>
            <person name="Li W."/>
            <person name="Guo W."/>
            <person name="Chen H."/>
            <person name="Chen S."/>
            <person name="Zhou L."/>
            <person name="Zhou L."/>
            <person name="Ni X."/>
            <person name="Tian J."/>
            <person name="Zhou Y."/>
            <person name="Sheng Y."/>
            <person name="Liu T."/>
            <person name="Pan Y."/>
            <person name="Xia L."/>
            <person name="Li J."/>
            <person name="Zhao F."/>
            <person name="Cao W."/>
        </authorList>
    </citation>
    <scope>NUCLEOTIDE SEQUENCE</scope>
    <source>
        <strain evidence="2">Rmic-2018</strain>
        <tissue evidence="2">Larvae</tissue>
    </source>
</reference>
<feature type="signal peptide" evidence="1">
    <location>
        <begin position="1"/>
        <end position="20"/>
    </location>
</feature>
<protein>
    <recommendedName>
        <fullName evidence="4">Secreted protein</fullName>
    </recommendedName>
</protein>
<sequence>MHSPLTAHLLLSLTSLEVNGKPITIKPYAPSPPISCLGVIHNVGGHFTPSQLLHDLESFPSDILAARMMGSTESLLITLAGTVIPSFVSLNVSLSDAVRINLSPLLALGALLLGNVLINAPNTAFRPSAAAVPLLYQQVPMLTCEHNSGASIAKSIPSHLSTPPASTF</sequence>
<comment type="caution">
    <text evidence="2">The sequence shown here is derived from an EMBL/GenBank/DDBJ whole genome shotgun (WGS) entry which is preliminary data.</text>
</comment>
<gene>
    <name evidence="2" type="ORF">HPB51_020595</name>
</gene>
<evidence type="ECO:0000313" key="3">
    <source>
        <dbReference type="Proteomes" id="UP000821866"/>
    </source>
</evidence>